<dbReference type="KEGG" id="apln:108733145"/>
<protein>
    <submittedName>
        <fullName evidence="12">Uncharacterized protein LOC108733145</fullName>
    </submittedName>
</protein>
<dbReference type="InterPro" id="IPR007110">
    <property type="entry name" value="Ig-like_dom"/>
</dbReference>
<keyword evidence="6" id="KW-0393">Immunoglobulin domain</keyword>
<sequence>MQMKRIAMVGTDKNHYSKNLMNFKMNKRFLTADLRVVFICLGFFTQMLLSECPHLCECKWKSGKESVICLNANISSVPQHLEAGTQVLDLTGNNLVTVKHNEFARAGLPNLQKVYISKCRLRNLERYAFRSLINLVELDISYNVLTSIPSHTFDSIPELRDLKLSGNPITRILNHAFIHLRQLVKLELSDCKINTIEDEAFHGLERSLEWLKLDNNKLQKVQSKSITILENLHGLELANNPWNCSCTLRPLRQWMLRKNIPFGVPPMCSSPERVSSKPWDKLQLDEFACAPEILAINPIAHGVEGKNVTMACRIAGVPEPTVRWILKNKVIANLSGTPYSNGKKLYIVHLTNGSSDLTILTVDLQDAGVYVCSAENKAGRAEASVTLGVSQRPSHSPLTGISVIVSLVTAGLLALLGFVVVVWVYSLRSKRTLEWRKRKCGRVQENYEKIELNHKVPGSSSTLAMQQEVVDRRHGDYRLIPGADNNDQVEKDKEGNSQTVAAPVANGNNNEGQVPSSWSTNGSMITSETKWESQELSLLETEDSNNPRKDANGRDDCPKIYNSMSGTYNYVLDQQSSHVSSSSLSCHFMRKQPYDSLSLRTSGNHVMTGDNDDEEAKGEEISAKNCIELKSHRQLDDLKSRRDSVECSYSTTLRCGNFSSTSDVYCTLPRKISDIYRRKYSCPATESQSPLLPGSSRESGDGFDEGGVYTSVRRFSDPHKNPIGRESFKSSSYMNLVNVNSENTNTLPISTYYDENGTYSIYDYHANQLKKFLEEYRSLQKELTKMKETCENIGKKCTTLVNSPNSNHQQLPQQDNSNNRCVIIPNYLSDSCDFDNDNIKVRNS</sequence>
<dbReference type="OrthoDB" id="643377at2759"/>
<evidence type="ECO:0000256" key="5">
    <source>
        <dbReference type="ARBA" id="ARBA00023180"/>
    </source>
</evidence>
<evidence type="ECO:0000313" key="11">
    <source>
        <dbReference type="Proteomes" id="UP000192223"/>
    </source>
</evidence>
<dbReference type="AlphaFoldDB" id="A0A7F5RMN0"/>
<keyword evidence="3" id="KW-0677">Repeat</keyword>
<accession>A0A7F5RMN0</accession>
<dbReference type="SUPFAM" id="SSF52058">
    <property type="entry name" value="L domain-like"/>
    <property type="match status" value="1"/>
</dbReference>
<dbReference type="FunCoup" id="A0A7F5RMN0">
    <property type="interactions" value="88"/>
</dbReference>
<dbReference type="InterPro" id="IPR013098">
    <property type="entry name" value="Ig_I-set"/>
</dbReference>
<dbReference type="Pfam" id="PF13855">
    <property type="entry name" value="LRR_8"/>
    <property type="match status" value="2"/>
</dbReference>
<evidence type="ECO:0000256" key="1">
    <source>
        <dbReference type="ARBA" id="ARBA00022614"/>
    </source>
</evidence>
<feature type="compositionally biased region" description="Basic and acidic residues" evidence="8">
    <location>
        <begin position="545"/>
        <end position="557"/>
    </location>
</feature>
<dbReference type="InterPro" id="IPR013783">
    <property type="entry name" value="Ig-like_fold"/>
</dbReference>
<dbReference type="Pfam" id="PF07679">
    <property type="entry name" value="I-set"/>
    <property type="match status" value="1"/>
</dbReference>
<dbReference type="InterPro" id="IPR003599">
    <property type="entry name" value="Ig_sub"/>
</dbReference>
<keyword evidence="5" id="KW-0325">Glycoprotein</keyword>
<gene>
    <name evidence="12" type="primary">LOC108733145</name>
</gene>
<dbReference type="RefSeq" id="XP_025837282.1">
    <property type="nucleotide sequence ID" value="XM_025981497.1"/>
</dbReference>
<dbReference type="PANTHER" id="PTHR24366:SF140">
    <property type="entry name" value="IP22191P"/>
    <property type="match status" value="1"/>
</dbReference>
<keyword evidence="4" id="KW-1015">Disulfide bond</keyword>
<dbReference type="PANTHER" id="PTHR24366">
    <property type="entry name" value="IG(IMMUNOGLOBULIN) AND LRR(LEUCINE RICH REPEAT) DOMAINS"/>
    <property type="match status" value="1"/>
</dbReference>
<feature type="compositionally biased region" description="Polar residues" evidence="8">
    <location>
        <begin position="496"/>
        <end position="528"/>
    </location>
</feature>
<keyword evidence="9" id="KW-1133">Transmembrane helix</keyword>
<keyword evidence="2" id="KW-0732">Signal</keyword>
<dbReference type="SUPFAM" id="SSF48726">
    <property type="entry name" value="Immunoglobulin"/>
    <property type="match status" value="1"/>
</dbReference>
<evidence type="ECO:0000313" key="12">
    <source>
        <dbReference type="RefSeq" id="XP_025837282.1"/>
    </source>
</evidence>
<dbReference type="Gene3D" id="2.60.40.10">
    <property type="entry name" value="Immunoglobulins"/>
    <property type="match status" value="1"/>
</dbReference>
<dbReference type="FunFam" id="3.80.10.10:FF:000082">
    <property type="entry name" value="Leucine-rich repeat-containing 24"/>
    <property type="match status" value="1"/>
</dbReference>
<dbReference type="InterPro" id="IPR001611">
    <property type="entry name" value="Leu-rich_rpt"/>
</dbReference>
<dbReference type="FunFam" id="2.60.40.10:FF:000032">
    <property type="entry name" value="palladin isoform X1"/>
    <property type="match status" value="1"/>
</dbReference>
<feature type="transmembrane region" description="Helical" evidence="9">
    <location>
        <begin position="401"/>
        <end position="427"/>
    </location>
</feature>
<keyword evidence="9" id="KW-0472">Membrane</keyword>
<dbReference type="InParanoid" id="A0A7F5RMN0"/>
<evidence type="ECO:0000256" key="9">
    <source>
        <dbReference type="SAM" id="Phobius"/>
    </source>
</evidence>
<evidence type="ECO:0000256" key="7">
    <source>
        <dbReference type="SAM" id="Coils"/>
    </source>
</evidence>
<dbReference type="InterPro" id="IPR000483">
    <property type="entry name" value="Cys-rich_flank_reg_C"/>
</dbReference>
<dbReference type="SMART" id="SM00369">
    <property type="entry name" value="LRR_TYP"/>
    <property type="match status" value="4"/>
</dbReference>
<evidence type="ECO:0000256" key="6">
    <source>
        <dbReference type="ARBA" id="ARBA00023319"/>
    </source>
</evidence>
<feature type="region of interest" description="Disordered" evidence="8">
    <location>
        <begin position="479"/>
        <end position="557"/>
    </location>
</feature>
<keyword evidence="1" id="KW-0433">Leucine-rich repeat</keyword>
<dbReference type="InterPro" id="IPR036179">
    <property type="entry name" value="Ig-like_dom_sf"/>
</dbReference>
<keyword evidence="7" id="KW-0175">Coiled coil</keyword>
<evidence type="ECO:0000256" key="8">
    <source>
        <dbReference type="SAM" id="MobiDB-lite"/>
    </source>
</evidence>
<dbReference type="InterPro" id="IPR003591">
    <property type="entry name" value="Leu-rich_rpt_typical-subtyp"/>
</dbReference>
<dbReference type="SMART" id="SM00409">
    <property type="entry name" value="IG"/>
    <property type="match status" value="1"/>
</dbReference>
<keyword evidence="9" id="KW-0812">Transmembrane</keyword>
<evidence type="ECO:0000256" key="2">
    <source>
        <dbReference type="ARBA" id="ARBA00022729"/>
    </source>
</evidence>
<dbReference type="SMART" id="SM00408">
    <property type="entry name" value="IGc2"/>
    <property type="match status" value="1"/>
</dbReference>
<dbReference type="InterPro" id="IPR032675">
    <property type="entry name" value="LRR_dom_sf"/>
</dbReference>
<keyword evidence="11" id="KW-1185">Reference proteome</keyword>
<evidence type="ECO:0000259" key="10">
    <source>
        <dbReference type="PROSITE" id="PS50835"/>
    </source>
</evidence>
<evidence type="ECO:0000256" key="4">
    <source>
        <dbReference type="ARBA" id="ARBA00023157"/>
    </source>
</evidence>
<dbReference type="InterPro" id="IPR003598">
    <property type="entry name" value="Ig_sub2"/>
</dbReference>
<feature type="coiled-coil region" evidence="7">
    <location>
        <begin position="769"/>
        <end position="796"/>
    </location>
</feature>
<dbReference type="Gene3D" id="3.80.10.10">
    <property type="entry name" value="Ribonuclease Inhibitor"/>
    <property type="match status" value="2"/>
</dbReference>
<dbReference type="GO" id="GO:0071944">
    <property type="term" value="C:cell periphery"/>
    <property type="evidence" value="ECO:0007669"/>
    <property type="project" value="UniProtKB-ARBA"/>
</dbReference>
<dbReference type="Proteomes" id="UP000192223">
    <property type="component" value="Unplaced"/>
</dbReference>
<dbReference type="PROSITE" id="PS50835">
    <property type="entry name" value="IG_LIKE"/>
    <property type="match status" value="1"/>
</dbReference>
<dbReference type="GeneID" id="108733145"/>
<dbReference type="PROSITE" id="PS51450">
    <property type="entry name" value="LRR"/>
    <property type="match status" value="1"/>
</dbReference>
<dbReference type="SMART" id="SM00082">
    <property type="entry name" value="LRRCT"/>
    <property type="match status" value="1"/>
</dbReference>
<organism evidence="11 12">
    <name type="scientific">Agrilus planipennis</name>
    <name type="common">Emerald ash borer</name>
    <name type="synonym">Agrilus marcopoli</name>
    <dbReference type="NCBI Taxonomy" id="224129"/>
    <lineage>
        <taxon>Eukaryota</taxon>
        <taxon>Metazoa</taxon>
        <taxon>Ecdysozoa</taxon>
        <taxon>Arthropoda</taxon>
        <taxon>Hexapoda</taxon>
        <taxon>Insecta</taxon>
        <taxon>Pterygota</taxon>
        <taxon>Neoptera</taxon>
        <taxon>Endopterygota</taxon>
        <taxon>Coleoptera</taxon>
        <taxon>Polyphaga</taxon>
        <taxon>Elateriformia</taxon>
        <taxon>Buprestoidea</taxon>
        <taxon>Buprestidae</taxon>
        <taxon>Agrilinae</taxon>
        <taxon>Agrilus</taxon>
    </lineage>
</organism>
<feature type="domain" description="Ig-like" evidence="10">
    <location>
        <begin position="291"/>
        <end position="386"/>
    </location>
</feature>
<proteinExistence type="predicted"/>
<name>A0A7F5RMN0_AGRPL</name>
<evidence type="ECO:0000256" key="3">
    <source>
        <dbReference type="ARBA" id="ARBA00022737"/>
    </source>
</evidence>
<reference evidence="12" key="1">
    <citation type="submission" date="2025-08" db="UniProtKB">
        <authorList>
            <consortium name="RefSeq"/>
        </authorList>
    </citation>
    <scope>IDENTIFICATION</scope>
    <source>
        <tissue evidence="12">Entire body</tissue>
    </source>
</reference>